<dbReference type="EMBL" id="JAATEP010000044">
    <property type="protein sequence ID" value="NJP95968.1"/>
    <property type="molecule type" value="Genomic_DNA"/>
</dbReference>
<evidence type="ECO:0000256" key="1">
    <source>
        <dbReference type="SAM" id="MobiDB-lite"/>
    </source>
</evidence>
<feature type="region of interest" description="Disordered" evidence="1">
    <location>
        <begin position="1"/>
        <end position="53"/>
    </location>
</feature>
<feature type="compositionally biased region" description="Low complexity" evidence="1">
    <location>
        <begin position="36"/>
        <end position="53"/>
    </location>
</feature>
<gene>
    <name evidence="2" type="ORF">HCN51_42150</name>
</gene>
<evidence type="ECO:0000313" key="3">
    <source>
        <dbReference type="Proteomes" id="UP000696294"/>
    </source>
</evidence>
<accession>A0ABX1BMF4</accession>
<dbReference type="Proteomes" id="UP000696294">
    <property type="component" value="Unassembled WGS sequence"/>
</dbReference>
<reference evidence="2 3" key="1">
    <citation type="submission" date="2020-03" db="EMBL/GenBank/DDBJ databases">
        <title>WGS of actinomycetes isolated from Thailand.</title>
        <authorList>
            <person name="Thawai C."/>
        </authorList>
    </citation>
    <scope>NUCLEOTIDE SEQUENCE [LARGE SCALE GENOMIC DNA]</scope>
    <source>
        <strain evidence="2 3">FMUSA5-5</strain>
    </source>
</reference>
<keyword evidence="3" id="KW-1185">Reference proteome</keyword>
<protein>
    <submittedName>
        <fullName evidence="2">Uncharacterized protein</fullName>
    </submittedName>
</protein>
<organism evidence="2 3">
    <name type="scientific">Nonomuraea composti</name>
    <dbReference type="NCBI Taxonomy" id="2720023"/>
    <lineage>
        <taxon>Bacteria</taxon>
        <taxon>Bacillati</taxon>
        <taxon>Actinomycetota</taxon>
        <taxon>Actinomycetes</taxon>
        <taxon>Streptosporangiales</taxon>
        <taxon>Streptosporangiaceae</taxon>
        <taxon>Nonomuraea</taxon>
    </lineage>
</organism>
<name>A0ABX1BMF4_9ACTN</name>
<sequence length="115" mass="12207">MIERTRIESPAPGLFDAASGVPSSHPGRETSLITQSPLSSRIGSCSSSSSSRTSLTMSVCSRTCPEARTKVPVQLGELGFREVTAQVHGNHDCVNVCDGGNVGNGTDIHRVRRRL</sequence>
<comment type="caution">
    <text evidence="2">The sequence shown here is derived from an EMBL/GenBank/DDBJ whole genome shotgun (WGS) entry which is preliminary data.</text>
</comment>
<dbReference type="RefSeq" id="WP_168017608.1">
    <property type="nucleotide sequence ID" value="NZ_JAATEP010000044.1"/>
</dbReference>
<proteinExistence type="predicted"/>
<evidence type="ECO:0000313" key="2">
    <source>
        <dbReference type="EMBL" id="NJP95968.1"/>
    </source>
</evidence>